<dbReference type="SUPFAM" id="SSF48371">
    <property type="entry name" value="ARM repeat"/>
    <property type="match status" value="1"/>
</dbReference>
<dbReference type="AlphaFoldDB" id="A0A9X3K8U5"/>
<reference evidence="1" key="1">
    <citation type="submission" date="2022-07" db="EMBL/GenBank/DDBJ databases">
        <title>Parvimonas micra travels from the subgingival sulcus of the human oral cavity to the colorectal adenocarcinoma.</title>
        <authorList>
            <person name="Conde-Perez K."/>
            <person name="Buetas E."/>
            <person name="Aja-Macaya P."/>
            <person name="Martin-De Arribas E."/>
            <person name="Iglesias-Corras I."/>
            <person name="Trigo-Tasende N."/>
            <person name="Nasser-Ali M."/>
            <person name="Estevez L.S."/>
            <person name="Rumbo-Feal S."/>
            <person name="Otero-Alen B."/>
            <person name="Noguera J.F."/>
            <person name="Concha A."/>
            <person name="Pardinas-Lopez S."/>
            <person name="Carda-Dieguez M."/>
            <person name="Gomez-Randulfe I."/>
            <person name="Martinez-Lago N."/>
            <person name="Ladra S."/>
            <person name="Aparicio L.A."/>
            <person name="Bou G."/>
            <person name="Mira A."/>
            <person name="Vallejo J.A."/>
            <person name="Poza M."/>
        </authorList>
    </citation>
    <scope>NUCLEOTIDE SEQUENCE</scope>
    <source>
        <strain evidence="1">PM79KC-AC-4</strain>
    </source>
</reference>
<name>A0A9X3K8U5_9FIRM</name>
<dbReference type="PANTHER" id="PTHR34070">
    <property type="entry name" value="ARMADILLO-TYPE FOLD"/>
    <property type="match status" value="1"/>
</dbReference>
<dbReference type="Pfam" id="PF08713">
    <property type="entry name" value="DNA_alkylation"/>
    <property type="match status" value="1"/>
</dbReference>
<dbReference type="Proteomes" id="UP001141458">
    <property type="component" value="Unassembled WGS sequence"/>
</dbReference>
<dbReference type="InterPro" id="IPR014825">
    <property type="entry name" value="DNA_alkylation"/>
</dbReference>
<sequence>MDKILNDLFSFQDIEYKNFNAKLIPTVDKDLIIGVRTPELRNYAKKLFKEEKKRTFNFLNNLPHKYYEENNLHGCLIEQIKDFDLAMEYTEKFIPFIDNWATCDLFSPKVFKKYPNETYRYILDWIKDEKTYVIRYGIGLLLSNCLDENFKEEHLEIVSKVRSEEYYVNMMIAWYFATALAKQKKYAIKYIENKKLDDWTHNKAIQKAIESRRITEEEKAYLRSLKVKIVRQ</sequence>
<evidence type="ECO:0000313" key="2">
    <source>
        <dbReference type="Proteomes" id="UP001141458"/>
    </source>
</evidence>
<dbReference type="InterPro" id="IPR016024">
    <property type="entry name" value="ARM-type_fold"/>
</dbReference>
<accession>A0A9X3K8U5</accession>
<dbReference type="EMBL" id="JANDZV010000001">
    <property type="protein sequence ID" value="MCZ7407208.1"/>
    <property type="molecule type" value="Genomic_DNA"/>
</dbReference>
<protein>
    <submittedName>
        <fullName evidence="1">DNA alkylation repair protein</fullName>
    </submittedName>
</protein>
<dbReference type="CDD" id="cd06561">
    <property type="entry name" value="AlkD_like"/>
    <property type="match status" value="1"/>
</dbReference>
<organism evidence="1 2">
    <name type="scientific">Parvimonas micra</name>
    <dbReference type="NCBI Taxonomy" id="33033"/>
    <lineage>
        <taxon>Bacteria</taxon>
        <taxon>Bacillati</taxon>
        <taxon>Bacillota</taxon>
        <taxon>Tissierellia</taxon>
        <taxon>Tissierellales</taxon>
        <taxon>Peptoniphilaceae</taxon>
        <taxon>Parvimonas</taxon>
    </lineage>
</organism>
<evidence type="ECO:0000313" key="1">
    <source>
        <dbReference type="EMBL" id="MCZ7407208.1"/>
    </source>
</evidence>
<dbReference type="Gene3D" id="1.25.10.90">
    <property type="match status" value="1"/>
</dbReference>
<dbReference type="RefSeq" id="WP_269720549.1">
    <property type="nucleotide sequence ID" value="NZ_CP101408.1"/>
</dbReference>
<comment type="caution">
    <text evidence="1">The sequence shown here is derived from an EMBL/GenBank/DDBJ whole genome shotgun (WGS) entry which is preliminary data.</text>
</comment>
<proteinExistence type="predicted"/>
<dbReference type="PANTHER" id="PTHR34070:SF1">
    <property type="entry name" value="DNA ALKYLATION REPAIR PROTEIN"/>
    <property type="match status" value="1"/>
</dbReference>
<gene>
    <name evidence="1" type="ORF">NND69_02330</name>
</gene>